<evidence type="ECO:0000313" key="2">
    <source>
        <dbReference type="Proteomes" id="UP000485058"/>
    </source>
</evidence>
<comment type="caution">
    <text evidence="1">The sequence shown here is derived from an EMBL/GenBank/DDBJ whole genome shotgun (WGS) entry which is preliminary data.</text>
</comment>
<gene>
    <name evidence="1" type="ORF">HaLaN_23745</name>
</gene>
<proteinExistence type="predicted"/>
<name>A0A699ZUX1_HAELA</name>
<organism evidence="1 2">
    <name type="scientific">Haematococcus lacustris</name>
    <name type="common">Green alga</name>
    <name type="synonym">Haematococcus pluvialis</name>
    <dbReference type="NCBI Taxonomy" id="44745"/>
    <lineage>
        <taxon>Eukaryota</taxon>
        <taxon>Viridiplantae</taxon>
        <taxon>Chlorophyta</taxon>
        <taxon>core chlorophytes</taxon>
        <taxon>Chlorophyceae</taxon>
        <taxon>CS clade</taxon>
        <taxon>Chlamydomonadales</taxon>
        <taxon>Haematococcaceae</taxon>
        <taxon>Haematococcus</taxon>
    </lineage>
</organism>
<protein>
    <submittedName>
        <fullName evidence="1">Uncharacterized protein</fullName>
    </submittedName>
</protein>
<evidence type="ECO:0000313" key="1">
    <source>
        <dbReference type="EMBL" id="GFH25735.1"/>
    </source>
</evidence>
<dbReference type="Proteomes" id="UP000485058">
    <property type="component" value="Unassembled WGS sequence"/>
</dbReference>
<accession>A0A699ZUX1</accession>
<sequence length="11" mass="1207">MWTPASTTLPC</sequence>
<reference evidence="1 2" key="1">
    <citation type="submission" date="2020-02" db="EMBL/GenBank/DDBJ databases">
        <title>Draft genome sequence of Haematococcus lacustris strain NIES-144.</title>
        <authorList>
            <person name="Morimoto D."/>
            <person name="Nakagawa S."/>
            <person name="Yoshida T."/>
            <person name="Sawayama S."/>
        </authorList>
    </citation>
    <scope>NUCLEOTIDE SEQUENCE [LARGE SCALE GENOMIC DNA]</scope>
    <source>
        <strain evidence="1 2">NIES-144</strain>
    </source>
</reference>
<keyword evidence="2" id="KW-1185">Reference proteome</keyword>
<feature type="non-terminal residue" evidence="1">
    <location>
        <position position="1"/>
    </location>
</feature>
<dbReference type="EMBL" id="BLLF01002905">
    <property type="protein sequence ID" value="GFH25735.1"/>
    <property type="molecule type" value="Genomic_DNA"/>
</dbReference>